<reference evidence="2 3" key="1">
    <citation type="submission" date="2016-11" db="EMBL/GenBank/DDBJ databases">
        <authorList>
            <person name="Jaros S."/>
            <person name="Januszkiewicz K."/>
            <person name="Wedrychowicz H."/>
        </authorList>
    </citation>
    <scope>NUCLEOTIDE SEQUENCE [LARGE SCALE GENOMIC DNA]</scope>
    <source>
        <strain evidence="2 3">DSM 26897</strain>
    </source>
</reference>
<dbReference type="Proteomes" id="UP000184368">
    <property type="component" value="Unassembled WGS sequence"/>
</dbReference>
<dbReference type="STRING" id="1302690.BUE76_14005"/>
<evidence type="ECO:0000313" key="3">
    <source>
        <dbReference type="Proteomes" id="UP000184368"/>
    </source>
</evidence>
<evidence type="ECO:0000313" key="2">
    <source>
        <dbReference type="EMBL" id="SHG15514.1"/>
    </source>
</evidence>
<feature type="compositionally biased region" description="Basic and acidic residues" evidence="1">
    <location>
        <begin position="1"/>
        <end position="18"/>
    </location>
</feature>
<accession>A0A1M5HHR3</accession>
<protein>
    <submittedName>
        <fullName evidence="2">Uncharacterized protein</fullName>
    </submittedName>
</protein>
<feature type="region of interest" description="Disordered" evidence="1">
    <location>
        <begin position="1"/>
        <end position="67"/>
    </location>
</feature>
<keyword evidence="3" id="KW-1185">Reference proteome</keyword>
<dbReference type="OrthoDB" id="9949319at2"/>
<dbReference type="AlphaFoldDB" id="A0A1M5HHR3"/>
<gene>
    <name evidence="2" type="ORF">SAMN05444008_11962</name>
</gene>
<sequence length="67" mass="7730">MSRDHVGAPGDAHKEQHNTGKPTKLGPEDMKQNEEMTEKYTEDDNDVKEKIRTNHPNRNERMDNGNI</sequence>
<feature type="compositionally biased region" description="Basic and acidic residues" evidence="1">
    <location>
        <begin position="26"/>
        <end position="67"/>
    </location>
</feature>
<name>A0A1M5HHR3_9BACT</name>
<organism evidence="2 3">
    <name type="scientific">Cnuella takakiae</name>
    <dbReference type="NCBI Taxonomy" id="1302690"/>
    <lineage>
        <taxon>Bacteria</taxon>
        <taxon>Pseudomonadati</taxon>
        <taxon>Bacteroidota</taxon>
        <taxon>Chitinophagia</taxon>
        <taxon>Chitinophagales</taxon>
        <taxon>Chitinophagaceae</taxon>
        <taxon>Cnuella</taxon>
    </lineage>
</organism>
<dbReference type="RefSeq" id="WP_073047199.1">
    <property type="nucleotide sequence ID" value="NZ_FQUO01000019.1"/>
</dbReference>
<evidence type="ECO:0000256" key="1">
    <source>
        <dbReference type="SAM" id="MobiDB-lite"/>
    </source>
</evidence>
<proteinExistence type="predicted"/>
<dbReference type="EMBL" id="FQUO01000019">
    <property type="protein sequence ID" value="SHG15514.1"/>
    <property type="molecule type" value="Genomic_DNA"/>
</dbReference>